<feature type="compositionally biased region" description="Low complexity" evidence="1">
    <location>
        <begin position="73"/>
        <end position="90"/>
    </location>
</feature>
<proteinExistence type="predicted"/>
<feature type="compositionally biased region" description="Gly residues" evidence="1">
    <location>
        <begin position="1"/>
        <end position="10"/>
    </location>
</feature>
<keyword evidence="3" id="KW-1185">Reference proteome</keyword>
<feature type="region of interest" description="Disordered" evidence="1">
    <location>
        <begin position="1"/>
        <end position="43"/>
    </location>
</feature>
<protein>
    <submittedName>
        <fullName evidence="2">Uncharacterized protein</fullName>
    </submittedName>
</protein>
<feature type="compositionally biased region" description="Gly residues" evidence="1">
    <location>
        <begin position="63"/>
        <end position="72"/>
    </location>
</feature>
<feature type="region of interest" description="Disordered" evidence="1">
    <location>
        <begin position="61"/>
        <end position="90"/>
    </location>
</feature>
<name>A0AAV7RTB5_PLEWA</name>
<organism evidence="2 3">
    <name type="scientific">Pleurodeles waltl</name>
    <name type="common">Iberian ribbed newt</name>
    <dbReference type="NCBI Taxonomy" id="8319"/>
    <lineage>
        <taxon>Eukaryota</taxon>
        <taxon>Metazoa</taxon>
        <taxon>Chordata</taxon>
        <taxon>Craniata</taxon>
        <taxon>Vertebrata</taxon>
        <taxon>Euteleostomi</taxon>
        <taxon>Amphibia</taxon>
        <taxon>Batrachia</taxon>
        <taxon>Caudata</taxon>
        <taxon>Salamandroidea</taxon>
        <taxon>Salamandridae</taxon>
        <taxon>Pleurodelinae</taxon>
        <taxon>Pleurodeles</taxon>
    </lineage>
</organism>
<evidence type="ECO:0000313" key="2">
    <source>
        <dbReference type="EMBL" id="KAJ1154183.1"/>
    </source>
</evidence>
<evidence type="ECO:0000256" key="1">
    <source>
        <dbReference type="SAM" id="MobiDB-lite"/>
    </source>
</evidence>
<accession>A0AAV7RTB5</accession>
<feature type="compositionally biased region" description="Basic and acidic residues" evidence="1">
    <location>
        <begin position="24"/>
        <end position="34"/>
    </location>
</feature>
<gene>
    <name evidence="2" type="ORF">NDU88_006937</name>
</gene>
<dbReference type="Proteomes" id="UP001066276">
    <property type="component" value="Chromosome 5"/>
</dbReference>
<dbReference type="EMBL" id="JANPWB010000009">
    <property type="protein sequence ID" value="KAJ1154183.1"/>
    <property type="molecule type" value="Genomic_DNA"/>
</dbReference>
<evidence type="ECO:0000313" key="3">
    <source>
        <dbReference type="Proteomes" id="UP001066276"/>
    </source>
</evidence>
<comment type="caution">
    <text evidence="2">The sequence shown here is derived from an EMBL/GenBank/DDBJ whole genome shotgun (WGS) entry which is preliminary data.</text>
</comment>
<dbReference type="AlphaFoldDB" id="A0AAV7RTB5"/>
<reference evidence="2" key="1">
    <citation type="journal article" date="2022" name="bioRxiv">
        <title>Sequencing and chromosome-scale assembly of the giantPleurodeles waltlgenome.</title>
        <authorList>
            <person name="Brown T."/>
            <person name="Elewa A."/>
            <person name="Iarovenko S."/>
            <person name="Subramanian E."/>
            <person name="Araus A.J."/>
            <person name="Petzold A."/>
            <person name="Susuki M."/>
            <person name="Suzuki K.-i.T."/>
            <person name="Hayashi T."/>
            <person name="Toyoda A."/>
            <person name="Oliveira C."/>
            <person name="Osipova E."/>
            <person name="Leigh N.D."/>
            <person name="Simon A."/>
            <person name="Yun M.H."/>
        </authorList>
    </citation>
    <scope>NUCLEOTIDE SEQUENCE</scope>
    <source>
        <strain evidence="2">20211129_DDA</strain>
        <tissue evidence="2">Liver</tissue>
    </source>
</reference>
<sequence>MRGRGQGSGDGARLNPSLRRGRLKSREEACHLRADSGPSGSAGLGAGPGSCWALAAAPKSVSGGLGPAGWRGGWRPASATGAAASGCAAM</sequence>